<keyword evidence="2" id="KW-1185">Reference proteome</keyword>
<dbReference type="AlphaFoldDB" id="B9CYA7"/>
<sequence>MIEAIVFLFLWVLALFGGYKFVHFNIKHVEKNDDKYFGNLRE</sequence>
<organism evidence="1 2">
    <name type="scientific">Campylobacter rectus RM3267</name>
    <dbReference type="NCBI Taxonomy" id="553218"/>
    <lineage>
        <taxon>Bacteria</taxon>
        <taxon>Pseudomonadati</taxon>
        <taxon>Campylobacterota</taxon>
        <taxon>Epsilonproteobacteria</taxon>
        <taxon>Campylobacterales</taxon>
        <taxon>Campylobacteraceae</taxon>
        <taxon>Campylobacter</taxon>
    </lineage>
</organism>
<proteinExistence type="predicted"/>
<reference evidence="1 2" key="1">
    <citation type="submission" date="2008-08" db="EMBL/GenBank/DDBJ databases">
        <authorList>
            <person name="Madupu R."/>
            <person name="Durkin A.S."/>
            <person name="Torralba M."/>
            <person name="Methe B."/>
            <person name="Sutton G.G."/>
            <person name="Strausberg R.L."/>
            <person name="Nelson K.E."/>
        </authorList>
    </citation>
    <scope>NUCLEOTIDE SEQUENCE [LARGE SCALE GENOMIC DNA]</scope>
    <source>
        <strain evidence="1 2">RM3267</strain>
    </source>
</reference>
<dbReference type="eggNOG" id="ENOG5032K9W">
    <property type="taxonomic scope" value="Bacteria"/>
</dbReference>
<dbReference type="Proteomes" id="UP000003082">
    <property type="component" value="Unassembled WGS sequence"/>
</dbReference>
<gene>
    <name evidence="1" type="ORF">CAMRE0001_0317</name>
</gene>
<accession>B9CYA7</accession>
<evidence type="ECO:0000313" key="1">
    <source>
        <dbReference type="EMBL" id="EEF15433.1"/>
    </source>
</evidence>
<dbReference type="RefSeq" id="WP_002943393.1">
    <property type="nucleotide sequence ID" value="NZ_ACFU01000001.1"/>
</dbReference>
<name>B9CYA7_CAMRE</name>
<protein>
    <submittedName>
        <fullName evidence="1">Uncharacterized protein</fullName>
    </submittedName>
</protein>
<dbReference type="EMBL" id="ACFU01000001">
    <property type="protein sequence ID" value="EEF15433.1"/>
    <property type="molecule type" value="Genomic_DNA"/>
</dbReference>
<evidence type="ECO:0000313" key="2">
    <source>
        <dbReference type="Proteomes" id="UP000003082"/>
    </source>
</evidence>
<dbReference type="STRING" id="553218.CAMRE0001_0317"/>
<comment type="caution">
    <text evidence="1">The sequence shown here is derived from an EMBL/GenBank/DDBJ whole genome shotgun (WGS) entry which is preliminary data.</text>
</comment>